<protein>
    <submittedName>
        <fullName evidence="1">Uncharacterized protein</fullName>
    </submittedName>
</protein>
<evidence type="ECO:0000313" key="2">
    <source>
        <dbReference type="Proteomes" id="UP000822688"/>
    </source>
</evidence>
<dbReference type="Proteomes" id="UP000822688">
    <property type="component" value="Chromosome 12"/>
</dbReference>
<comment type="caution">
    <text evidence="1">The sequence shown here is derived from an EMBL/GenBank/DDBJ whole genome shotgun (WGS) entry which is preliminary data.</text>
</comment>
<keyword evidence="2" id="KW-1185">Reference proteome</keyword>
<organism evidence="1 2">
    <name type="scientific">Ceratodon purpureus</name>
    <name type="common">Fire moss</name>
    <name type="synonym">Dicranum purpureum</name>
    <dbReference type="NCBI Taxonomy" id="3225"/>
    <lineage>
        <taxon>Eukaryota</taxon>
        <taxon>Viridiplantae</taxon>
        <taxon>Streptophyta</taxon>
        <taxon>Embryophyta</taxon>
        <taxon>Bryophyta</taxon>
        <taxon>Bryophytina</taxon>
        <taxon>Bryopsida</taxon>
        <taxon>Dicranidae</taxon>
        <taxon>Pseudoditrichales</taxon>
        <taxon>Ditrichaceae</taxon>
        <taxon>Ceratodon</taxon>
    </lineage>
</organism>
<reference evidence="1" key="1">
    <citation type="submission" date="2020-06" db="EMBL/GenBank/DDBJ databases">
        <title>WGS assembly of Ceratodon purpureus strain R40.</title>
        <authorList>
            <person name="Carey S.B."/>
            <person name="Jenkins J."/>
            <person name="Shu S."/>
            <person name="Lovell J.T."/>
            <person name="Sreedasyam A."/>
            <person name="Maumus F."/>
            <person name="Tiley G.P."/>
            <person name="Fernandez-Pozo N."/>
            <person name="Barry K."/>
            <person name="Chen C."/>
            <person name="Wang M."/>
            <person name="Lipzen A."/>
            <person name="Daum C."/>
            <person name="Saski C.A."/>
            <person name="Payton A.C."/>
            <person name="Mcbreen J.C."/>
            <person name="Conrad R.E."/>
            <person name="Kollar L.M."/>
            <person name="Olsson S."/>
            <person name="Huttunen S."/>
            <person name="Landis J.B."/>
            <person name="Wickett N.J."/>
            <person name="Johnson M.G."/>
            <person name="Rensing S.A."/>
            <person name="Grimwood J."/>
            <person name="Schmutz J."/>
            <person name="Mcdaniel S.F."/>
        </authorList>
    </citation>
    <scope>NUCLEOTIDE SEQUENCE</scope>
    <source>
        <strain evidence="1">R40</strain>
    </source>
</reference>
<name>A0A8T0G7F7_CERPU</name>
<accession>A0A8T0G7F7</accession>
<sequence length="67" mass="7576">MLPNVGTHRLLCFSRNLCLSCQHLMRWLCGTVTVKSQSAGRSDSLLILCSTWIVVRKTLELLFPAKE</sequence>
<dbReference type="AlphaFoldDB" id="A0A8T0G7F7"/>
<proteinExistence type="predicted"/>
<gene>
    <name evidence="1" type="ORF">KC19_12G133400</name>
</gene>
<evidence type="ECO:0000313" key="1">
    <source>
        <dbReference type="EMBL" id="KAG0554960.1"/>
    </source>
</evidence>
<dbReference type="EMBL" id="CM026433">
    <property type="protein sequence ID" value="KAG0554960.1"/>
    <property type="molecule type" value="Genomic_DNA"/>
</dbReference>